<protein>
    <recommendedName>
        <fullName evidence="11">Transmembrane protein</fullName>
    </recommendedName>
</protein>
<feature type="transmembrane region" description="Helical" evidence="8">
    <location>
        <begin position="220"/>
        <end position="238"/>
    </location>
</feature>
<accession>K3WKZ7</accession>
<sequence length="668" mass="74558">MKQQHTPPPVSPAPTTFSDEDDVMRHFNPPQHHHDHNRIQEQTSADDDDDSGVAKIHNPQKESDRRATIAQNRCQEDDPDATTTAYCATESPRDLLPRFRDSIGHGARATREGLKGLLQSDNNTGNTSINTNLSSVRSGANNLRQRTLHHVPSDDDSIGGALRPGGPVNLFAQENIGLLVNYYAVGIFNGILPGLVYPFFKIYLGLEGYQANATDTLLMFAWYFKFVFGIISDCMPVYGYRRKPYIIFGWCCVLVIMTIMALNPAVAPLRYTGDGRIVNPDAPNESPKYVIPLMIVTIGYLFADVSCDGLMVEFAQREFEHMRGRAQLTVYGVRFMGELSGTLLVALGLNSPMYNGTFKFALTINGVFWIMAGVALVTVLCTIFNLRDEKVNKGHSLKLQLASFWKIMQQRATWQIVLYGFLQKLSLAFDVTPSSTINHLWLNTDPFTKNLFRSATTGIYAAGSFVTHKYLLNVSWRTTMLIAIFCGLAFGLPSVMITVFDVYRNKYFYLTKDQLVSFFDCLAMMVRILVIVEIAEPGFESSTYGLVTTVYNLAGPMSTAISNYVNSGFDVYDEDIKSDSNYVRWQVAFSFFVMYGVRVFLNLAVLPLLPKQKREAKALKLHGGSNKLVSAGLFTFFALVFVFAITVNLMSLFKSTECLKIVGGDGCK</sequence>
<proteinExistence type="inferred from homology"/>
<evidence type="ECO:0000313" key="10">
    <source>
        <dbReference type="Proteomes" id="UP000019132"/>
    </source>
</evidence>
<feature type="transmembrane region" description="Helical" evidence="8">
    <location>
        <begin position="245"/>
        <end position="269"/>
    </location>
</feature>
<keyword evidence="10" id="KW-1185">Reference proteome</keyword>
<comment type="subcellular location">
    <subcellularLocation>
        <location evidence="1">Membrane</location>
        <topology evidence="1">Multi-pass membrane protein</topology>
    </subcellularLocation>
</comment>
<dbReference type="PANTHER" id="PTHR31585">
    <property type="entry name" value="FOLATE-BIOPTERIN TRANSPORTER 1, CHLOROPLASTIC"/>
    <property type="match status" value="1"/>
</dbReference>
<evidence type="ECO:0000313" key="9">
    <source>
        <dbReference type="EnsemblProtists" id="PYU1_T005639"/>
    </source>
</evidence>
<organism evidence="9 10">
    <name type="scientific">Globisporangium ultimum (strain ATCC 200006 / CBS 805.95 / DAOM BR144)</name>
    <name type="common">Pythium ultimum</name>
    <dbReference type="NCBI Taxonomy" id="431595"/>
    <lineage>
        <taxon>Eukaryota</taxon>
        <taxon>Sar</taxon>
        <taxon>Stramenopiles</taxon>
        <taxon>Oomycota</taxon>
        <taxon>Peronosporomycetes</taxon>
        <taxon>Pythiales</taxon>
        <taxon>Pythiaceae</taxon>
        <taxon>Globisporangium</taxon>
    </lineage>
</organism>
<feature type="transmembrane region" description="Helical" evidence="8">
    <location>
        <begin position="479"/>
        <end position="503"/>
    </location>
</feature>
<feature type="transmembrane region" description="Helical" evidence="8">
    <location>
        <begin position="367"/>
        <end position="386"/>
    </location>
</feature>
<name>K3WKZ7_GLOUD</name>
<evidence type="ECO:0000256" key="2">
    <source>
        <dbReference type="ARBA" id="ARBA00007015"/>
    </source>
</evidence>
<dbReference type="InParanoid" id="K3WKZ7"/>
<dbReference type="HOGENOM" id="CLU_018801_6_1_1"/>
<dbReference type="Pfam" id="PF03092">
    <property type="entry name" value="BT1"/>
    <property type="match status" value="1"/>
</dbReference>
<evidence type="ECO:0000256" key="3">
    <source>
        <dbReference type="ARBA" id="ARBA00022448"/>
    </source>
</evidence>
<dbReference type="PANTHER" id="PTHR31585:SF5">
    <property type="entry name" value="RNA-BINDING S4 DOMAIN-CONTAINING PROTEIN"/>
    <property type="match status" value="1"/>
</dbReference>
<evidence type="ECO:0000256" key="6">
    <source>
        <dbReference type="ARBA" id="ARBA00023136"/>
    </source>
</evidence>
<feature type="transmembrane region" description="Helical" evidence="8">
    <location>
        <begin position="289"/>
        <end position="307"/>
    </location>
</feature>
<dbReference type="GO" id="GO:0016020">
    <property type="term" value="C:membrane"/>
    <property type="evidence" value="ECO:0007669"/>
    <property type="project" value="UniProtKB-SubCell"/>
</dbReference>
<dbReference type="EnsemblProtists" id="PYU1_T005639">
    <property type="protein sequence ID" value="PYU1_T005639"/>
    <property type="gene ID" value="PYU1_G005628"/>
</dbReference>
<dbReference type="OMA" id="GCAWHGK"/>
<evidence type="ECO:0008006" key="11">
    <source>
        <dbReference type="Google" id="ProtNLM"/>
    </source>
</evidence>
<dbReference type="eggNOG" id="ENOG502QWQF">
    <property type="taxonomic scope" value="Eukaryota"/>
</dbReference>
<feature type="transmembrane region" description="Helical" evidence="8">
    <location>
        <begin position="629"/>
        <end position="653"/>
    </location>
</feature>
<dbReference type="InterPro" id="IPR036259">
    <property type="entry name" value="MFS_trans_sf"/>
</dbReference>
<keyword evidence="3" id="KW-0813">Transport</keyword>
<evidence type="ECO:0000256" key="8">
    <source>
        <dbReference type="SAM" id="Phobius"/>
    </source>
</evidence>
<keyword evidence="5 8" id="KW-1133">Transmembrane helix</keyword>
<reference evidence="10" key="2">
    <citation type="submission" date="2010-04" db="EMBL/GenBank/DDBJ databases">
        <authorList>
            <person name="Buell R."/>
            <person name="Hamilton J."/>
            <person name="Hostetler J."/>
        </authorList>
    </citation>
    <scope>NUCLEOTIDE SEQUENCE [LARGE SCALE GENOMIC DNA]</scope>
    <source>
        <strain evidence="10">DAOM:BR144</strain>
    </source>
</reference>
<feature type="compositionally biased region" description="Pro residues" evidence="7">
    <location>
        <begin position="1"/>
        <end position="12"/>
    </location>
</feature>
<evidence type="ECO:0000256" key="1">
    <source>
        <dbReference type="ARBA" id="ARBA00004141"/>
    </source>
</evidence>
<dbReference type="InterPro" id="IPR039309">
    <property type="entry name" value="BT1"/>
</dbReference>
<feature type="transmembrane region" description="Helical" evidence="8">
    <location>
        <begin position="585"/>
        <end position="609"/>
    </location>
</feature>
<feature type="transmembrane region" description="Helical" evidence="8">
    <location>
        <begin position="328"/>
        <end position="347"/>
    </location>
</feature>
<keyword evidence="6 8" id="KW-0472">Membrane</keyword>
<evidence type="ECO:0000256" key="5">
    <source>
        <dbReference type="ARBA" id="ARBA00022989"/>
    </source>
</evidence>
<dbReference type="VEuPathDB" id="FungiDB:PYU1_G005628"/>
<dbReference type="SUPFAM" id="SSF103473">
    <property type="entry name" value="MFS general substrate transporter"/>
    <property type="match status" value="1"/>
</dbReference>
<evidence type="ECO:0000256" key="4">
    <source>
        <dbReference type="ARBA" id="ARBA00022692"/>
    </source>
</evidence>
<reference evidence="9" key="3">
    <citation type="submission" date="2015-02" db="UniProtKB">
        <authorList>
            <consortium name="EnsemblProtists"/>
        </authorList>
    </citation>
    <scope>IDENTIFICATION</scope>
    <source>
        <strain evidence="9">DAOM BR144</strain>
    </source>
</reference>
<feature type="compositionally biased region" description="Polar residues" evidence="7">
    <location>
        <begin position="119"/>
        <end position="136"/>
    </location>
</feature>
<comment type="similarity">
    <text evidence="2">Belongs to the major facilitator superfamily. Folate-biopterin transporter (TC 2.A.71) family.</text>
</comment>
<feature type="transmembrane region" description="Helical" evidence="8">
    <location>
        <begin position="180"/>
        <end position="200"/>
    </location>
</feature>
<dbReference type="Proteomes" id="UP000019132">
    <property type="component" value="Unassembled WGS sequence"/>
</dbReference>
<evidence type="ECO:0000256" key="7">
    <source>
        <dbReference type="SAM" id="MobiDB-lite"/>
    </source>
</evidence>
<keyword evidence="4 8" id="KW-0812">Transmembrane</keyword>
<reference evidence="10" key="1">
    <citation type="journal article" date="2010" name="Genome Biol.">
        <title>Genome sequence of the necrotrophic plant pathogen Pythium ultimum reveals original pathogenicity mechanisms and effector repertoire.</title>
        <authorList>
            <person name="Levesque C.A."/>
            <person name="Brouwer H."/>
            <person name="Cano L."/>
            <person name="Hamilton J.P."/>
            <person name="Holt C."/>
            <person name="Huitema E."/>
            <person name="Raffaele S."/>
            <person name="Robideau G.P."/>
            <person name="Thines M."/>
            <person name="Win J."/>
            <person name="Zerillo M.M."/>
            <person name="Beakes G.W."/>
            <person name="Boore J.L."/>
            <person name="Busam D."/>
            <person name="Dumas B."/>
            <person name="Ferriera S."/>
            <person name="Fuerstenberg S.I."/>
            <person name="Gachon C.M."/>
            <person name="Gaulin E."/>
            <person name="Govers F."/>
            <person name="Grenville-Briggs L."/>
            <person name="Horner N."/>
            <person name="Hostetler J."/>
            <person name="Jiang R.H."/>
            <person name="Johnson J."/>
            <person name="Krajaejun T."/>
            <person name="Lin H."/>
            <person name="Meijer H.J."/>
            <person name="Moore B."/>
            <person name="Morris P."/>
            <person name="Phuntmart V."/>
            <person name="Puiu D."/>
            <person name="Shetty J."/>
            <person name="Stajich J.E."/>
            <person name="Tripathy S."/>
            <person name="Wawra S."/>
            <person name="van West P."/>
            <person name="Whitty B.R."/>
            <person name="Coutinho P.M."/>
            <person name="Henrissat B."/>
            <person name="Martin F."/>
            <person name="Thomas P.D."/>
            <person name="Tyler B.M."/>
            <person name="De Vries R.P."/>
            <person name="Kamoun S."/>
            <person name="Yandell M."/>
            <person name="Tisserat N."/>
            <person name="Buell C.R."/>
        </authorList>
    </citation>
    <scope>NUCLEOTIDE SEQUENCE</scope>
    <source>
        <strain evidence="10">DAOM:BR144</strain>
    </source>
</reference>
<dbReference type="Gene3D" id="1.20.1250.20">
    <property type="entry name" value="MFS general substrate transporter like domains"/>
    <property type="match status" value="1"/>
</dbReference>
<dbReference type="AlphaFoldDB" id="K3WKZ7"/>
<feature type="region of interest" description="Disordered" evidence="7">
    <location>
        <begin position="116"/>
        <end position="136"/>
    </location>
</feature>
<feature type="region of interest" description="Disordered" evidence="7">
    <location>
        <begin position="1"/>
        <end position="85"/>
    </location>
</feature>
<dbReference type="EMBL" id="GL376573">
    <property type="status" value="NOT_ANNOTATED_CDS"/>
    <property type="molecule type" value="Genomic_DNA"/>
</dbReference>